<dbReference type="OrthoDB" id="7851397at2759"/>
<name>A0A0M4EKV8_DROBS</name>
<keyword evidence="2" id="KW-1185">Reference proteome</keyword>
<accession>A0A0M4EKV8</accession>
<reference evidence="1 2" key="1">
    <citation type="submission" date="2015-08" db="EMBL/GenBank/DDBJ databases">
        <title>Ancestral chromatin configuration constrains chromatin evolution on differentiating sex chromosomes in Drosophila.</title>
        <authorList>
            <person name="Zhou Q."/>
            <person name="Bachtrog D."/>
        </authorList>
    </citation>
    <scope>NUCLEOTIDE SEQUENCE [LARGE SCALE GENOMIC DNA]</scope>
    <source>
        <tissue evidence="1">Whole larvae</tissue>
    </source>
</reference>
<evidence type="ECO:0000313" key="2">
    <source>
        <dbReference type="Proteomes" id="UP000494163"/>
    </source>
</evidence>
<sequence length="113" mass="12476">MSLLPQSVRYSRLLGHNRLYELTPSVATVAGDLDDSALGYYEKFNLSWRAQFSSPALARHSIGSEFMLAGKRQRSSPYGTMDDIDAENSQNGNELALLPHAGMNTLLENLSID</sequence>
<dbReference type="AlphaFoldDB" id="A0A0M4EKV8"/>
<dbReference type="EMBL" id="CP012525">
    <property type="protein sequence ID" value="ALC43960.1"/>
    <property type="molecule type" value="Genomic_DNA"/>
</dbReference>
<proteinExistence type="predicted"/>
<protein>
    <submittedName>
        <fullName evidence="1">CG13039</fullName>
    </submittedName>
</protein>
<gene>
    <name evidence="1" type="ORF">Dbus_chr3Lg1126</name>
</gene>
<dbReference type="Proteomes" id="UP000494163">
    <property type="component" value="Chromosome 3L"/>
</dbReference>
<organism evidence="1 2">
    <name type="scientific">Drosophila busckii</name>
    <name type="common">Fruit fly</name>
    <dbReference type="NCBI Taxonomy" id="30019"/>
    <lineage>
        <taxon>Eukaryota</taxon>
        <taxon>Metazoa</taxon>
        <taxon>Ecdysozoa</taxon>
        <taxon>Arthropoda</taxon>
        <taxon>Hexapoda</taxon>
        <taxon>Insecta</taxon>
        <taxon>Pterygota</taxon>
        <taxon>Neoptera</taxon>
        <taxon>Endopterygota</taxon>
        <taxon>Diptera</taxon>
        <taxon>Brachycera</taxon>
        <taxon>Muscomorpha</taxon>
        <taxon>Ephydroidea</taxon>
        <taxon>Drosophilidae</taxon>
        <taxon>Drosophila</taxon>
    </lineage>
</organism>
<evidence type="ECO:0000313" key="1">
    <source>
        <dbReference type="EMBL" id="ALC43960.1"/>
    </source>
</evidence>